<reference evidence="1 2" key="1">
    <citation type="submission" date="2014-06" db="EMBL/GenBank/DDBJ databases">
        <authorList>
            <person name="Urmite Genomes Urmite Genomes"/>
        </authorList>
    </citation>
    <scope>NUCLEOTIDE SEQUENCE [LARGE SCALE GENOMIC DNA]</scope>
</reference>
<protein>
    <submittedName>
        <fullName evidence="1">Uncharacterized protein</fullName>
    </submittedName>
</protein>
<accession>A0A078KXA1</accession>
<name>A0A078KXA1_9GAMM</name>
<keyword evidence="2" id="KW-1185">Reference proteome</keyword>
<dbReference type="RefSeq" id="WP_052403349.1">
    <property type="nucleotide sequence ID" value="NZ_CCVW01000004.1"/>
</dbReference>
<dbReference type="eggNOG" id="ENOG5031HUT">
    <property type="taxonomic scope" value="Bacteria"/>
</dbReference>
<dbReference type="OrthoDB" id="5653455at2"/>
<dbReference type="EMBL" id="CCSB01000004">
    <property type="protein sequence ID" value="CDZ79025.1"/>
    <property type="molecule type" value="Genomic_DNA"/>
</dbReference>
<evidence type="ECO:0000313" key="1">
    <source>
        <dbReference type="EMBL" id="CDZ79025.1"/>
    </source>
</evidence>
<sequence length="320" mass="36360">MGVLIGPNEQNGDNAYLDSCGREYGNYKMVNNSRSRILEGVPAEKIKQFSLDYDEELYEGNSGKTQTVDFCVVQQDDDNVPVFLLPATQDITSKMDSRARKEYMNNIFNQCYLKYRNHCLANHVTPVEKKYCAATVVAGTKTMWGGDHFTAMIKPPGDEDWQHVDPTSFGGPQKFNRYQCGGYSSMIEAEALMHYSSMSINSVIQEENQNSVLRSFLQFIDKLAFKFNTWFSAERNEVILNPKMAPVQRGQFETTYAEMADFSAGRLARVFDNQEFIKTRVNGNLEDMVKEDGEVVEISSKRDEDIIDEFDDLDSSNTLG</sequence>
<organism evidence="1 2">
    <name type="scientific">Legionella massiliensis</name>
    <dbReference type="NCBI Taxonomy" id="1034943"/>
    <lineage>
        <taxon>Bacteria</taxon>
        <taxon>Pseudomonadati</taxon>
        <taxon>Pseudomonadota</taxon>
        <taxon>Gammaproteobacteria</taxon>
        <taxon>Legionellales</taxon>
        <taxon>Legionellaceae</taxon>
        <taxon>Legionella</taxon>
    </lineage>
</organism>
<proteinExistence type="predicted"/>
<gene>
    <name evidence="1" type="ORF">BN59_03341</name>
</gene>
<evidence type="ECO:0000313" key="2">
    <source>
        <dbReference type="Proteomes" id="UP000044071"/>
    </source>
</evidence>
<dbReference type="Proteomes" id="UP000044071">
    <property type="component" value="Unassembled WGS sequence"/>
</dbReference>
<dbReference type="AlphaFoldDB" id="A0A078KXA1"/>